<name>A0A812T8N1_9DINO</name>
<organism evidence="2 3">
    <name type="scientific">Symbiodinium natans</name>
    <dbReference type="NCBI Taxonomy" id="878477"/>
    <lineage>
        <taxon>Eukaryota</taxon>
        <taxon>Sar</taxon>
        <taxon>Alveolata</taxon>
        <taxon>Dinophyceae</taxon>
        <taxon>Suessiales</taxon>
        <taxon>Symbiodiniaceae</taxon>
        <taxon>Symbiodinium</taxon>
    </lineage>
</organism>
<feature type="compositionally biased region" description="Acidic residues" evidence="1">
    <location>
        <begin position="622"/>
        <end position="632"/>
    </location>
</feature>
<comment type="caution">
    <text evidence="2">The sequence shown here is derived from an EMBL/GenBank/DDBJ whole genome shotgun (WGS) entry which is preliminary data.</text>
</comment>
<feature type="compositionally biased region" description="Low complexity" evidence="1">
    <location>
        <begin position="722"/>
        <end position="739"/>
    </location>
</feature>
<evidence type="ECO:0000313" key="2">
    <source>
        <dbReference type="EMBL" id="CAE7510848.1"/>
    </source>
</evidence>
<protein>
    <submittedName>
        <fullName evidence="2">Uncharacterized protein</fullName>
    </submittedName>
</protein>
<feature type="region of interest" description="Disordered" evidence="1">
    <location>
        <begin position="80"/>
        <end position="115"/>
    </location>
</feature>
<proteinExistence type="predicted"/>
<sequence>MAQGMPYEMKGVFVFCEKQPMGAVPTKAETVENLLDRAFKLVPHDRDDYQLSHIHVFFTPRSSDPTLSLLSPGALTKTQAKSQLRLPDTDTVTEPMSESSSSKPQTNQDQQGDIFCTPPVKRRKFDDFNYTGSPGHRILADLRIVLSNIVIPNWTAIFILEASKAARDWYAETRTSLRDRPSCQSYNLGMASGKGILSHLSNLLSPLSDPVRLSKGGLLVENFIGNAMYDKLTTGSALVLEQDSLADQMFDVCTNILFSWLMSESCRMWSFPSAFLGLIDPDPVDRFVMSQLFHKPLPAFKRLLARCCMAETLVADIFAHLAESRFESISQELQRFLGHLSCSLATTALNEDCFQRCEAAERKVPTRRLSGDAAWSVPIGKRLLSEVYSFPEIDIPSCPAPGKNEKLPSSVYHSKRFKDLVGKAGSRPKWPTFNANSLASKAEINMLLTSVCPNETRFWRTCLIPPGTFVRKKAARGQPQGRIWYVFGQCPEKSAVLLWPVNARGKFLTLAEADVKWQLQWETVLNVSDWQVVETQVISPLHYHLETATKKMLPELQGIILVQQTAVSGLLEHIAQRGFSGLPVRLVKRIRKEILGQNIDVPQTLAAEPADDGDGDAGRDEQDAEAAEDPEEATNQLWDAVRGALRCSEEVAANILQKSLAIRMPEQQHLDLLQSEEVQDAMNRDEWLETDKFLGQLAAEEKVQRTMKKFVRKVREKKVADAKAAPSSSKKAKPATTAKRPPCSISVQQEWTQEEATNLLPLGVGARILRDPFNGRWRVWYGTGSGRELWSKSRSWGVAGWA</sequence>
<keyword evidence="3" id="KW-1185">Reference proteome</keyword>
<feature type="compositionally biased region" description="Polar residues" evidence="1">
    <location>
        <begin position="90"/>
        <end position="111"/>
    </location>
</feature>
<feature type="region of interest" description="Disordered" evidence="1">
    <location>
        <begin position="601"/>
        <end position="634"/>
    </location>
</feature>
<evidence type="ECO:0000256" key="1">
    <source>
        <dbReference type="SAM" id="MobiDB-lite"/>
    </source>
</evidence>
<dbReference type="AlphaFoldDB" id="A0A812T8N1"/>
<evidence type="ECO:0000313" key="3">
    <source>
        <dbReference type="Proteomes" id="UP000604046"/>
    </source>
</evidence>
<feature type="region of interest" description="Disordered" evidence="1">
    <location>
        <begin position="721"/>
        <end position="743"/>
    </location>
</feature>
<dbReference type="OrthoDB" id="427037at2759"/>
<reference evidence="2" key="1">
    <citation type="submission" date="2021-02" db="EMBL/GenBank/DDBJ databases">
        <authorList>
            <person name="Dougan E. K."/>
            <person name="Rhodes N."/>
            <person name="Thang M."/>
            <person name="Chan C."/>
        </authorList>
    </citation>
    <scope>NUCLEOTIDE SEQUENCE</scope>
</reference>
<accession>A0A812T8N1</accession>
<dbReference type="Proteomes" id="UP000604046">
    <property type="component" value="Unassembled WGS sequence"/>
</dbReference>
<dbReference type="EMBL" id="CAJNDS010002523">
    <property type="protein sequence ID" value="CAE7510848.1"/>
    <property type="molecule type" value="Genomic_DNA"/>
</dbReference>
<gene>
    <name evidence="2" type="ORF">SNAT2548_LOCUS28611</name>
</gene>